<feature type="compositionally biased region" description="Pro residues" evidence="1">
    <location>
        <begin position="71"/>
        <end position="80"/>
    </location>
</feature>
<sequence>MLRSCKLALLLLLLVLSFSNNDANKVQLTSRSSIVVLSSSHYEALALSSSSNNNDNNATTPPSLVLAIRSPSPPSTPLTPAPSTALPPGALLPPSTTSSSTFTSSTLSNPSQIYLLPPKGPLCVFTGFSKDIKSVHESLSDRLKDLAKIFGNQGDVTNTPNPVPSTLLTQASPFAQMSAYECASRISDLTQTDDLNVHGLIVALDPTSPSNAVVMDCTYDGALRDWSKGGATAIGKRGWKVRQALAQTLFLKFDDSNGLARSTFRKVEKLKDLSPTERATKFAVRLIVKSIEAAVDDDEDDDSRGDFVFFVMTEDGVRRLDNDYIKKSIDGLRGGFSPPSTSAPIAKITLITPADSDTPSSFGKTSPQSHPPTILEVASQISKKLFNCEDRIATSISKSTSSDLPSLIQNSDIVVDLSGDNNKIVGDLLQKRKTSASATATFSFSSDSSSPNTFLSTYDPNSPSPLASAPWTATASAKRLFDYTNKLFSRSTTDDVVTALLLNVNAYAATVPWVQHSIDATWEKGPVRNAQEFASMVSNCGDCVVKCLQDEQCKACIDALNEIDTRDQVESYRAVTSFESELLKDFSFCILQKNNVFGCSAEIPSRPSVSPIPTFKSKPLTFETASQILIGHLDDADGFSEIMHKEPVSWKVACGANVAYDQFTEQNQLFYNGRGEKDMWYDPVFKVQTLDGRNIWAKRHYKVRRGEIPGRFTLSVLDNGVTSLERWNIVACADDLSWCVFHYSGAASAVGQMYSGGLLCTPDGNLPPPAALNNEIKRAFESVDIALWELFTCTNDAQLDDAGPPPLDFYRKKDKTQSPITV</sequence>
<dbReference type="EMBL" id="BRXW01000547">
    <property type="protein sequence ID" value="GMH64889.1"/>
    <property type="molecule type" value="Genomic_DNA"/>
</dbReference>
<feature type="compositionally biased region" description="Low complexity" evidence="1">
    <location>
        <begin position="48"/>
        <end position="63"/>
    </location>
</feature>
<evidence type="ECO:0000313" key="4">
    <source>
        <dbReference type="EMBL" id="GMH64889.1"/>
    </source>
</evidence>
<dbReference type="PANTHER" id="PTHR33970:SF2">
    <property type="entry name" value="OS01G0716400 PROTEIN"/>
    <property type="match status" value="1"/>
</dbReference>
<dbReference type="InterPro" id="IPR044682">
    <property type="entry name" value="VDE"/>
</dbReference>
<dbReference type="AlphaFoldDB" id="A0A9W7A2X9"/>
<evidence type="ECO:0000256" key="2">
    <source>
        <dbReference type="SAM" id="SignalP"/>
    </source>
</evidence>
<protein>
    <recommendedName>
        <fullName evidence="3">VDE lipocalin domain-containing protein</fullName>
    </recommendedName>
</protein>
<dbReference type="Proteomes" id="UP001165122">
    <property type="component" value="Unassembled WGS sequence"/>
</dbReference>
<feature type="compositionally biased region" description="Low complexity" evidence="1">
    <location>
        <begin position="81"/>
        <end position="104"/>
    </location>
</feature>
<feature type="signal peptide" evidence="2">
    <location>
        <begin position="1"/>
        <end position="23"/>
    </location>
</feature>
<feature type="chain" id="PRO_5040723007" description="VDE lipocalin domain-containing protein" evidence="2">
    <location>
        <begin position="24"/>
        <end position="822"/>
    </location>
</feature>
<dbReference type="Gene3D" id="3.60.20.10">
    <property type="entry name" value="Glutamine Phosphoribosylpyrophosphate, subunit 1, domain 1"/>
    <property type="match status" value="1"/>
</dbReference>
<keyword evidence="5" id="KW-1185">Reference proteome</keyword>
<reference evidence="5" key="1">
    <citation type="journal article" date="2023" name="Commun. Biol.">
        <title>Genome analysis of Parmales, the sister group of diatoms, reveals the evolutionary specialization of diatoms from phago-mixotrophs to photoautotrophs.</title>
        <authorList>
            <person name="Ban H."/>
            <person name="Sato S."/>
            <person name="Yoshikawa S."/>
            <person name="Yamada K."/>
            <person name="Nakamura Y."/>
            <person name="Ichinomiya M."/>
            <person name="Sato N."/>
            <person name="Blanc-Mathieu R."/>
            <person name="Endo H."/>
            <person name="Kuwata A."/>
            <person name="Ogata H."/>
        </authorList>
    </citation>
    <scope>NUCLEOTIDE SEQUENCE [LARGE SCALE GENOMIC DNA]</scope>
    <source>
        <strain evidence="5">NIES 3700</strain>
    </source>
</reference>
<dbReference type="GO" id="GO:0010028">
    <property type="term" value="P:xanthophyll cycle"/>
    <property type="evidence" value="ECO:0007669"/>
    <property type="project" value="InterPro"/>
</dbReference>
<dbReference type="OrthoDB" id="420426at2759"/>
<feature type="domain" description="VDE lipocalin" evidence="3">
    <location>
        <begin position="534"/>
        <end position="792"/>
    </location>
</feature>
<dbReference type="PANTHER" id="PTHR33970">
    <property type="entry name" value="VIOLAXANTHIN DE-EPOXIDASE, CHLOROPLASTIC-RELATED"/>
    <property type="match status" value="1"/>
</dbReference>
<dbReference type="InterPro" id="IPR010788">
    <property type="entry name" value="VDE_dom"/>
</dbReference>
<gene>
    <name evidence="4" type="ORF">TrLO_g12668</name>
</gene>
<evidence type="ECO:0000259" key="3">
    <source>
        <dbReference type="Pfam" id="PF07137"/>
    </source>
</evidence>
<feature type="region of interest" description="Disordered" evidence="1">
    <location>
        <begin position="48"/>
        <end position="104"/>
    </location>
</feature>
<name>A0A9W7A2X9_9STRA</name>
<evidence type="ECO:0000256" key="1">
    <source>
        <dbReference type="SAM" id="MobiDB-lite"/>
    </source>
</evidence>
<comment type="caution">
    <text evidence="4">The sequence shown here is derived from an EMBL/GenBank/DDBJ whole genome shotgun (WGS) entry which is preliminary data.</text>
</comment>
<accession>A0A9W7A2X9</accession>
<keyword evidence="2" id="KW-0732">Signal</keyword>
<dbReference type="Gene3D" id="2.40.128.20">
    <property type="match status" value="1"/>
</dbReference>
<dbReference type="InterPro" id="IPR029055">
    <property type="entry name" value="Ntn_hydrolases_N"/>
</dbReference>
<dbReference type="GO" id="GO:0046422">
    <property type="term" value="F:violaxanthin de-epoxidase activity"/>
    <property type="evidence" value="ECO:0007669"/>
    <property type="project" value="InterPro"/>
</dbReference>
<dbReference type="InterPro" id="IPR012674">
    <property type="entry name" value="Calycin"/>
</dbReference>
<evidence type="ECO:0000313" key="5">
    <source>
        <dbReference type="Proteomes" id="UP001165122"/>
    </source>
</evidence>
<organism evidence="4 5">
    <name type="scientific">Triparma laevis f. longispina</name>
    <dbReference type="NCBI Taxonomy" id="1714387"/>
    <lineage>
        <taxon>Eukaryota</taxon>
        <taxon>Sar</taxon>
        <taxon>Stramenopiles</taxon>
        <taxon>Ochrophyta</taxon>
        <taxon>Bolidophyceae</taxon>
        <taxon>Parmales</taxon>
        <taxon>Triparmaceae</taxon>
        <taxon>Triparma</taxon>
    </lineage>
</organism>
<proteinExistence type="predicted"/>
<dbReference type="Pfam" id="PF07137">
    <property type="entry name" value="VDE"/>
    <property type="match status" value="1"/>
</dbReference>